<accession>A0A1C4FG88</accession>
<proteinExistence type="predicted"/>
<dbReference type="AlphaFoldDB" id="A0A1C4FG88"/>
<feature type="transmembrane region" description="Helical" evidence="1">
    <location>
        <begin position="6"/>
        <end position="27"/>
    </location>
</feature>
<keyword evidence="1" id="KW-1133">Transmembrane helix</keyword>
<organism evidence="2 3">
    <name type="scientific">Bacillus thuringiensis</name>
    <dbReference type="NCBI Taxonomy" id="1428"/>
    <lineage>
        <taxon>Bacteria</taxon>
        <taxon>Bacillati</taxon>
        <taxon>Bacillota</taxon>
        <taxon>Bacilli</taxon>
        <taxon>Bacillales</taxon>
        <taxon>Bacillaceae</taxon>
        <taxon>Bacillus</taxon>
        <taxon>Bacillus cereus group</taxon>
    </lineage>
</organism>
<name>A0A1C4FG88_BACTU</name>
<keyword evidence="1" id="KW-0812">Transmembrane</keyword>
<keyword evidence="1" id="KW-0472">Membrane</keyword>
<sequence length="48" mass="5315">MFSLFVGLIAIMVIISAVWIIAGKLGVFDFIGNTVLKIKDIFKEEKGK</sequence>
<dbReference type="Proteomes" id="UP000195991">
    <property type="component" value="Unassembled WGS sequence"/>
</dbReference>
<evidence type="ECO:0000313" key="3">
    <source>
        <dbReference type="Proteomes" id="UP000195991"/>
    </source>
</evidence>
<dbReference type="RefSeq" id="WP_179195143.1">
    <property type="nucleotide sequence ID" value="NZ_FMBI01000037.1"/>
</dbReference>
<reference evidence="2 3" key="1">
    <citation type="submission" date="2016-08" db="EMBL/GenBank/DDBJ databases">
        <authorList>
            <person name="Seilhamer J.J."/>
        </authorList>
    </citation>
    <scope>NUCLEOTIDE SEQUENCE [LARGE SCALE GENOMIC DNA]</scope>
    <source>
        <strain evidence="2 3">IEBC_T61001</strain>
    </source>
</reference>
<gene>
    <name evidence="2" type="ORF">BTT61001_04295</name>
</gene>
<protein>
    <submittedName>
        <fullName evidence="2">Uncharacterized protein</fullName>
    </submittedName>
</protein>
<evidence type="ECO:0000313" key="2">
    <source>
        <dbReference type="EMBL" id="SCC54862.1"/>
    </source>
</evidence>
<dbReference type="EMBL" id="FMBI01000037">
    <property type="protein sequence ID" value="SCC54862.1"/>
    <property type="molecule type" value="Genomic_DNA"/>
</dbReference>
<evidence type="ECO:0000256" key="1">
    <source>
        <dbReference type="SAM" id="Phobius"/>
    </source>
</evidence>